<gene>
    <name evidence="3" type="ORF">GCM10009737_06200</name>
</gene>
<proteinExistence type="inferred from homology"/>
<comment type="caution">
    <text evidence="3">The sequence shown here is derived from an EMBL/GenBank/DDBJ whole genome shotgun (WGS) entry which is preliminary data.</text>
</comment>
<dbReference type="PANTHER" id="PTHR34477:SF1">
    <property type="entry name" value="UPF0213 PROTEIN YHBQ"/>
    <property type="match status" value="1"/>
</dbReference>
<dbReference type="Pfam" id="PF01541">
    <property type="entry name" value="GIY-YIG"/>
    <property type="match status" value="1"/>
</dbReference>
<evidence type="ECO:0000256" key="1">
    <source>
        <dbReference type="ARBA" id="ARBA00007435"/>
    </source>
</evidence>
<dbReference type="InterPro" id="IPR050190">
    <property type="entry name" value="UPF0213_domain"/>
</dbReference>
<protein>
    <submittedName>
        <fullName evidence="3">GIY-YIG nuclease family protein</fullName>
    </submittedName>
</protein>
<dbReference type="InterPro" id="IPR000305">
    <property type="entry name" value="GIY-YIG_endonuc"/>
</dbReference>
<evidence type="ECO:0000313" key="4">
    <source>
        <dbReference type="Proteomes" id="UP001501612"/>
    </source>
</evidence>
<organism evidence="3 4">
    <name type="scientific">Nocardioides lentus</name>
    <dbReference type="NCBI Taxonomy" id="338077"/>
    <lineage>
        <taxon>Bacteria</taxon>
        <taxon>Bacillati</taxon>
        <taxon>Actinomycetota</taxon>
        <taxon>Actinomycetes</taxon>
        <taxon>Propionibacteriales</taxon>
        <taxon>Nocardioidaceae</taxon>
        <taxon>Nocardioides</taxon>
    </lineage>
</organism>
<dbReference type="RefSeq" id="WP_344003544.1">
    <property type="nucleotide sequence ID" value="NZ_BAAAMY010000001.1"/>
</dbReference>
<evidence type="ECO:0000313" key="3">
    <source>
        <dbReference type="EMBL" id="GAA1908047.1"/>
    </source>
</evidence>
<dbReference type="EMBL" id="BAAAMY010000001">
    <property type="protein sequence ID" value="GAA1908047.1"/>
    <property type="molecule type" value="Genomic_DNA"/>
</dbReference>
<accession>A0ABN2NZA0</accession>
<dbReference type="Proteomes" id="UP001501612">
    <property type="component" value="Unassembled WGS sequence"/>
</dbReference>
<dbReference type="InterPro" id="IPR035901">
    <property type="entry name" value="GIY-YIG_endonuc_sf"/>
</dbReference>
<name>A0ABN2NZA0_9ACTN</name>
<sequence length="104" mass="11989">MPYAYMLRCRDGSYYVGSTWDLDRRVADHNLGQGLGAAYTSSRRPVVLVWSQHFDRIEDAFAFEKRVQGWGRAKREALIRGDWDAISALARRRSVREREAVDPG</sequence>
<dbReference type="PANTHER" id="PTHR34477">
    <property type="entry name" value="UPF0213 PROTEIN YHBQ"/>
    <property type="match status" value="1"/>
</dbReference>
<dbReference type="PROSITE" id="PS50164">
    <property type="entry name" value="GIY_YIG"/>
    <property type="match status" value="1"/>
</dbReference>
<dbReference type="SUPFAM" id="SSF82771">
    <property type="entry name" value="GIY-YIG endonuclease"/>
    <property type="match status" value="1"/>
</dbReference>
<feature type="domain" description="GIY-YIG" evidence="2">
    <location>
        <begin position="1"/>
        <end position="77"/>
    </location>
</feature>
<comment type="similarity">
    <text evidence="1">Belongs to the UPF0213 family.</text>
</comment>
<keyword evidence="4" id="KW-1185">Reference proteome</keyword>
<dbReference type="CDD" id="cd10456">
    <property type="entry name" value="GIY-YIG_UPF0213"/>
    <property type="match status" value="1"/>
</dbReference>
<evidence type="ECO:0000259" key="2">
    <source>
        <dbReference type="PROSITE" id="PS50164"/>
    </source>
</evidence>
<dbReference type="Gene3D" id="3.40.1440.10">
    <property type="entry name" value="GIY-YIG endonuclease"/>
    <property type="match status" value="1"/>
</dbReference>
<reference evidence="3 4" key="1">
    <citation type="journal article" date="2019" name="Int. J. Syst. Evol. Microbiol.">
        <title>The Global Catalogue of Microorganisms (GCM) 10K type strain sequencing project: providing services to taxonomists for standard genome sequencing and annotation.</title>
        <authorList>
            <consortium name="The Broad Institute Genomics Platform"/>
            <consortium name="The Broad Institute Genome Sequencing Center for Infectious Disease"/>
            <person name="Wu L."/>
            <person name="Ma J."/>
        </authorList>
    </citation>
    <scope>NUCLEOTIDE SEQUENCE [LARGE SCALE GENOMIC DNA]</scope>
    <source>
        <strain evidence="3 4">JCM 14046</strain>
    </source>
</reference>